<sequence>MWKLMDCAITQSDKLKLIEFISSSDMYTCGKKVEEFENKWSEWLGCKHSLFVTSGSTANLLLLASIKELYNIPNGSKVLVPACTWVTNVSPVFQIGLEPVFCDINLDNYSFDTDNLPDDDIKIVFITHLLGLNAPMEKIKKKYPDAIFIEDICESHGITDEYGNKRGNGTGSTFSFYYGHHMTTIEGGMISTDNDDLYQLMKLKRSHGMARHLLPENYEKTISKYPNIDPKFLFLTDGYNFRNTELNAVIGIEQLKRLDESIKIRKRNYDRFMVHLLKYDTFFHVPRYDPYNSSFSLPFVCKDATFKSKLTDILNELKIEYRPIVSGNLLIHPFLDKWKDSIKTPNANILNDGGVYIGNSQFVSVEMIDKAFEHIKRICQ</sequence>
<dbReference type="PIRSF" id="PIRSF000390">
    <property type="entry name" value="PLP_StrS"/>
    <property type="match status" value="1"/>
</dbReference>
<evidence type="ECO:0000313" key="1">
    <source>
        <dbReference type="EMBL" id="QOR60512.1"/>
    </source>
</evidence>
<dbReference type="SUPFAM" id="SSF53383">
    <property type="entry name" value="PLP-dependent transferases"/>
    <property type="match status" value="1"/>
</dbReference>
<dbReference type="PANTHER" id="PTHR30244">
    <property type="entry name" value="TRANSAMINASE"/>
    <property type="match status" value="1"/>
</dbReference>
<dbReference type="GO" id="GO:0008483">
    <property type="term" value="F:transaminase activity"/>
    <property type="evidence" value="ECO:0007669"/>
    <property type="project" value="TreeGrafter"/>
</dbReference>
<dbReference type="GO" id="GO:0030170">
    <property type="term" value="F:pyridoxal phosphate binding"/>
    <property type="evidence" value="ECO:0007669"/>
    <property type="project" value="TreeGrafter"/>
</dbReference>
<dbReference type="GO" id="GO:0000271">
    <property type="term" value="P:polysaccharide biosynthetic process"/>
    <property type="evidence" value="ECO:0007669"/>
    <property type="project" value="TreeGrafter"/>
</dbReference>
<organism evidence="1">
    <name type="scientific">Bathycoccus sp. RCC716 virus 2</name>
    <dbReference type="NCBI Taxonomy" id="2530039"/>
    <lineage>
        <taxon>Viruses</taxon>
        <taxon>Varidnaviria</taxon>
        <taxon>Bamfordvirae</taxon>
        <taxon>Nucleocytoviricota</taxon>
        <taxon>Megaviricetes</taxon>
        <taxon>Algavirales</taxon>
        <taxon>Phycodnaviridae</taxon>
        <taxon>Prasinovirus</taxon>
    </lineage>
</organism>
<protein>
    <recommendedName>
        <fullName evidence="2">CDP-4-keto-6-deoxy-D-glucose-3-dehydrase</fullName>
    </recommendedName>
</protein>
<evidence type="ECO:0008006" key="2">
    <source>
        <dbReference type="Google" id="ProtNLM"/>
    </source>
</evidence>
<dbReference type="Gene3D" id="3.40.640.10">
    <property type="entry name" value="Type I PLP-dependent aspartate aminotransferase-like (Major domain)"/>
    <property type="match status" value="1"/>
</dbReference>
<dbReference type="Gene3D" id="3.90.1150.10">
    <property type="entry name" value="Aspartate Aminotransferase, domain 1"/>
    <property type="match status" value="1"/>
</dbReference>
<dbReference type="InterPro" id="IPR015421">
    <property type="entry name" value="PyrdxlP-dep_Trfase_major"/>
</dbReference>
<name>A0A7S6SWD4_9PHYC</name>
<dbReference type="PANTHER" id="PTHR30244:SF34">
    <property type="entry name" value="DTDP-4-AMINO-4,6-DIDEOXYGALACTOSE TRANSAMINASE"/>
    <property type="match status" value="1"/>
</dbReference>
<dbReference type="EMBL" id="MK522038">
    <property type="protein sequence ID" value="QOR60512.1"/>
    <property type="molecule type" value="Genomic_DNA"/>
</dbReference>
<dbReference type="InterPro" id="IPR015422">
    <property type="entry name" value="PyrdxlP-dep_Trfase_small"/>
</dbReference>
<dbReference type="InterPro" id="IPR000653">
    <property type="entry name" value="DegT/StrS_aminotransferase"/>
</dbReference>
<dbReference type="InterPro" id="IPR015424">
    <property type="entry name" value="PyrdxlP-dep_Trfase"/>
</dbReference>
<proteinExistence type="predicted"/>
<reference evidence="1" key="1">
    <citation type="submission" date="2019-02" db="EMBL/GenBank/DDBJ databases">
        <authorList>
            <person name="Bachy C."/>
            <person name="Yung C.-M."/>
            <person name="Roux S."/>
            <person name="Sullivan M.B."/>
            <person name="Worden A.Z."/>
        </authorList>
    </citation>
    <scope>NUCLEOTIDE SEQUENCE</scope>
    <source>
        <strain evidence="1">BII-V2</strain>
    </source>
</reference>
<accession>A0A7S6SWD4</accession>
<dbReference type="Pfam" id="PF01041">
    <property type="entry name" value="DegT_DnrJ_EryC1"/>
    <property type="match status" value="1"/>
</dbReference>